<dbReference type="KEGG" id="amt:Amet_2936"/>
<keyword evidence="2" id="KW-1185">Reference proteome</keyword>
<name>A6TSB8_ALKMQ</name>
<dbReference type="SUPFAM" id="SSF54001">
    <property type="entry name" value="Cysteine proteinases"/>
    <property type="match status" value="1"/>
</dbReference>
<reference evidence="2" key="1">
    <citation type="journal article" date="2016" name="Genome Announc.">
        <title>Complete genome sequence of Alkaliphilus metalliredigens strain QYMF, an alkaliphilic and metal-reducing bacterium isolated from borax-contaminated leachate ponds.</title>
        <authorList>
            <person name="Hwang C."/>
            <person name="Copeland A."/>
            <person name="Lucas S."/>
            <person name="Lapidus A."/>
            <person name="Barry K."/>
            <person name="Detter J.C."/>
            <person name="Glavina Del Rio T."/>
            <person name="Hammon N."/>
            <person name="Israni S."/>
            <person name="Dalin E."/>
            <person name="Tice H."/>
            <person name="Pitluck S."/>
            <person name="Chertkov O."/>
            <person name="Brettin T."/>
            <person name="Bruce D."/>
            <person name="Han C."/>
            <person name="Schmutz J."/>
            <person name="Larimer F."/>
            <person name="Land M.L."/>
            <person name="Hauser L."/>
            <person name="Kyrpides N."/>
            <person name="Mikhailova N."/>
            <person name="Ye Q."/>
            <person name="Zhou J."/>
            <person name="Richardson P."/>
            <person name="Fields M.W."/>
        </authorList>
    </citation>
    <scope>NUCLEOTIDE SEQUENCE [LARGE SCALE GENOMIC DNA]</scope>
    <source>
        <strain evidence="2">QYMF</strain>
    </source>
</reference>
<proteinExistence type="predicted"/>
<organism evidence="1 2">
    <name type="scientific">Alkaliphilus metalliredigens (strain QYMF)</name>
    <dbReference type="NCBI Taxonomy" id="293826"/>
    <lineage>
        <taxon>Bacteria</taxon>
        <taxon>Bacillati</taxon>
        <taxon>Bacillota</taxon>
        <taxon>Clostridia</taxon>
        <taxon>Peptostreptococcales</taxon>
        <taxon>Natronincolaceae</taxon>
        <taxon>Alkaliphilus</taxon>
    </lineage>
</organism>
<dbReference type="STRING" id="293826.Amet_2936"/>
<evidence type="ECO:0000313" key="2">
    <source>
        <dbReference type="Proteomes" id="UP000001572"/>
    </source>
</evidence>
<dbReference type="AlphaFoldDB" id="A6TSB8"/>
<gene>
    <name evidence="1" type="ordered locus">Amet_2936</name>
</gene>
<dbReference type="EMBL" id="CP000724">
    <property type="protein sequence ID" value="ABR49086.1"/>
    <property type="molecule type" value="Genomic_DNA"/>
</dbReference>
<dbReference type="eggNOG" id="ENOG5031Z3H">
    <property type="taxonomic scope" value="Bacteria"/>
</dbReference>
<accession>A6TSB8</accession>
<protein>
    <submittedName>
        <fullName evidence="1">Uncharacterized protein</fullName>
    </submittedName>
</protein>
<dbReference type="InterPro" id="IPR038765">
    <property type="entry name" value="Papain-like_cys_pep_sf"/>
</dbReference>
<dbReference type="RefSeq" id="WP_012064054.1">
    <property type="nucleotide sequence ID" value="NC_009633.1"/>
</dbReference>
<sequence length="217" mass="25113">MKKYYLYIVLTSPSTAVSKIIKLVKNDEYTHAAIALDKDLDRMYSFGRKYTYNPCLGRFKQENINEGIYKFHKTLPGVIMEVEVSKEEYKKANSLIDHFISNSNLYKYNYKGLFPILFSGKEPCDNRFFCSEFVYYILKESGIADLQIARNTVRPQDLLNIRSKFIYMGNLKGMSSSNINHNTNEIEIKSAGTINLTLCPSELPDRGINQPWQRKKA</sequence>
<dbReference type="Gene3D" id="3.90.1720.10">
    <property type="entry name" value="endopeptidase domain like (from Nostoc punctiforme)"/>
    <property type="match status" value="1"/>
</dbReference>
<evidence type="ECO:0000313" key="1">
    <source>
        <dbReference type="EMBL" id="ABR49086.1"/>
    </source>
</evidence>
<dbReference type="Proteomes" id="UP000001572">
    <property type="component" value="Chromosome"/>
</dbReference>
<dbReference type="HOGENOM" id="CLU_100909_2_0_9"/>